<name>A0ABS1BWR5_9NEIS</name>
<evidence type="ECO:0000313" key="3">
    <source>
        <dbReference type="Proteomes" id="UP000614058"/>
    </source>
</evidence>
<evidence type="ECO:0000259" key="1">
    <source>
        <dbReference type="Pfam" id="PF10124"/>
    </source>
</evidence>
<reference evidence="2 3" key="1">
    <citation type="journal article" date="2021" name="Pathogens">
        <title>Isolation and Characterization of Kingella bonacorsii sp. nov., A Novel Kingella Species Detected in a Stable Periodontitis Subject.</title>
        <authorList>
            <person name="Antezack A."/>
            <person name="Boxberger M."/>
            <person name="Rolland C."/>
            <person name="Monnet-Corti V."/>
            <person name="La Scola B."/>
        </authorList>
    </citation>
    <scope>NUCLEOTIDE SEQUENCE [LARGE SCALE GENOMIC DNA]</scope>
    <source>
        <strain evidence="2 3">Marseille-Q4569</strain>
    </source>
</reference>
<dbReference type="Pfam" id="PF10124">
    <property type="entry name" value="Mu-like_gpT"/>
    <property type="match status" value="1"/>
</dbReference>
<gene>
    <name evidence="2" type="ORF">JDW22_13425</name>
</gene>
<evidence type="ECO:0000313" key="2">
    <source>
        <dbReference type="EMBL" id="MBK0397543.1"/>
    </source>
</evidence>
<protein>
    <submittedName>
        <fullName evidence="2">Mu-like prophage major head subunit gpT family protein</fullName>
    </submittedName>
</protein>
<dbReference type="RefSeq" id="WP_200523461.1">
    <property type="nucleotide sequence ID" value="NZ_JAEHNZ010000007.1"/>
</dbReference>
<proteinExistence type="predicted"/>
<organism evidence="2 3">
    <name type="scientific">Kingella bonacorsii</name>
    <dbReference type="NCBI Taxonomy" id="2796361"/>
    <lineage>
        <taxon>Bacteria</taxon>
        <taxon>Pseudomonadati</taxon>
        <taxon>Pseudomonadota</taxon>
        <taxon>Betaproteobacteria</taxon>
        <taxon>Neisseriales</taxon>
        <taxon>Neisseriaceae</taxon>
        <taxon>Kingella</taxon>
    </lineage>
</organism>
<accession>A0ABS1BWR5</accession>
<dbReference type="Proteomes" id="UP000614058">
    <property type="component" value="Unassembled WGS sequence"/>
</dbReference>
<dbReference type="EMBL" id="JAEHNZ010000007">
    <property type="protein sequence ID" value="MBK0397543.1"/>
    <property type="molecule type" value="Genomic_DNA"/>
</dbReference>
<comment type="caution">
    <text evidence="2">The sequence shown here is derived from an EMBL/GenBank/DDBJ whole genome shotgun (WGS) entry which is preliminary data.</text>
</comment>
<feature type="domain" description="Bacteriophage Mu GpT" evidence="1">
    <location>
        <begin position="7"/>
        <end position="301"/>
    </location>
</feature>
<dbReference type="InterPro" id="IPR018774">
    <property type="entry name" value="Phage_Mu_GpT"/>
</dbReference>
<sequence length="303" mass="33462">MDKAAILTALTAQFRKEFQNGLASVEPSFSAIAMTIPSSTATNTYAWLGKFPKMREWVGSRQIGKMAKQAMSLENKKFEATVGVERTDIEDDQVGMYRPMMQAMGESAATLADDLVWGLLPKGKTTLCYDGQNFFDADHPVFANNDGTGANTPTSNITTGTDNDAPTWYVVDDTKTLKPLIFQERTAPEFETKFDPSKSDKVFMEDVYLYGSRRRCNAGFGLWQLAHMAEKTALNRANLAKIIAQMMTIKADGGYVLNVKPSLLVVPPQLEDAARELLEADKINGTTNTFKGRLKLHVSVHLA</sequence>
<keyword evidence="3" id="KW-1185">Reference proteome</keyword>